<dbReference type="AlphaFoldDB" id="A0A6J7NYV3"/>
<feature type="region of interest" description="Disordered" evidence="1">
    <location>
        <begin position="91"/>
        <end position="111"/>
    </location>
</feature>
<evidence type="ECO:0000256" key="1">
    <source>
        <dbReference type="SAM" id="MobiDB-lite"/>
    </source>
</evidence>
<organism evidence="2">
    <name type="scientific">freshwater metagenome</name>
    <dbReference type="NCBI Taxonomy" id="449393"/>
    <lineage>
        <taxon>unclassified sequences</taxon>
        <taxon>metagenomes</taxon>
        <taxon>ecological metagenomes</taxon>
    </lineage>
</organism>
<name>A0A6J7NYV3_9ZZZZ</name>
<proteinExistence type="predicted"/>
<evidence type="ECO:0000313" key="2">
    <source>
        <dbReference type="EMBL" id="CAB4997878.1"/>
    </source>
</evidence>
<gene>
    <name evidence="2" type="ORF">UFOPK3957_01397</name>
</gene>
<dbReference type="EMBL" id="CAFBOM010000254">
    <property type="protein sequence ID" value="CAB4997878.1"/>
    <property type="molecule type" value="Genomic_DNA"/>
</dbReference>
<feature type="region of interest" description="Disordered" evidence="1">
    <location>
        <begin position="1"/>
        <end position="73"/>
    </location>
</feature>
<accession>A0A6J7NYV3</accession>
<sequence length="111" mass="11604">MVMRPRSLVPSGDGESISSARAAAGNSPSTLARPRTRVRSAPGMRIPWPTPDVPDVDGPPAAGSGHMTPPSRSRLPVTMLTAFMSHDAAVPKDWGARPSTTTPAVVVPMRP</sequence>
<protein>
    <submittedName>
        <fullName evidence="2">Unannotated protein</fullName>
    </submittedName>
</protein>
<reference evidence="2" key="1">
    <citation type="submission" date="2020-05" db="EMBL/GenBank/DDBJ databases">
        <authorList>
            <person name="Chiriac C."/>
            <person name="Salcher M."/>
            <person name="Ghai R."/>
            <person name="Kavagutti S V."/>
        </authorList>
    </citation>
    <scope>NUCLEOTIDE SEQUENCE</scope>
</reference>